<dbReference type="AlphaFoldDB" id="A0A2P2NHR4"/>
<evidence type="ECO:0000313" key="2">
    <source>
        <dbReference type="EMBL" id="MBX41997.1"/>
    </source>
</evidence>
<dbReference type="PANTHER" id="PTHR13281">
    <property type="entry name" value="TRANSMEMBRANE PROTEIN 70, MITOCHONDRIAL"/>
    <property type="match status" value="1"/>
</dbReference>
<dbReference type="Pfam" id="PF06979">
    <property type="entry name" value="TMEM70"/>
    <property type="match status" value="1"/>
</dbReference>
<reference evidence="2" key="1">
    <citation type="submission" date="2018-02" db="EMBL/GenBank/DDBJ databases">
        <title>Rhizophora mucronata_Transcriptome.</title>
        <authorList>
            <person name="Meera S.P."/>
            <person name="Sreeshan A."/>
            <person name="Augustine A."/>
        </authorList>
    </citation>
    <scope>NUCLEOTIDE SEQUENCE</scope>
    <source>
        <tissue evidence="2">Leaf</tissue>
    </source>
</reference>
<dbReference type="GO" id="GO:0031966">
    <property type="term" value="C:mitochondrial membrane"/>
    <property type="evidence" value="ECO:0007669"/>
    <property type="project" value="TreeGrafter"/>
</dbReference>
<dbReference type="InterPro" id="IPR009724">
    <property type="entry name" value="TMEM70"/>
</dbReference>
<keyword evidence="1" id="KW-1133">Transmembrane helix</keyword>
<dbReference type="EMBL" id="GGEC01061513">
    <property type="protein sequence ID" value="MBX41997.1"/>
    <property type="molecule type" value="Transcribed_RNA"/>
</dbReference>
<keyword evidence="1" id="KW-0812">Transmembrane</keyword>
<evidence type="ECO:0000256" key="1">
    <source>
        <dbReference type="SAM" id="Phobius"/>
    </source>
</evidence>
<dbReference type="GO" id="GO:0033615">
    <property type="term" value="P:mitochondrial proton-transporting ATP synthase complex assembly"/>
    <property type="evidence" value="ECO:0007669"/>
    <property type="project" value="TreeGrafter"/>
</dbReference>
<dbReference type="InterPro" id="IPR045325">
    <property type="entry name" value="TMEM70/TMEM186/TMEM223"/>
</dbReference>
<accession>A0A2P2NHR4</accession>
<keyword evidence="1" id="KW-0472">Membrane</keyword>
<proteinExistence type="predicted"/>
<feature type="transmembrane region" description="Helical" evidence="1">
    <location>
        <begin position="12"/>
        <end position="33"/>
    </location>
</feature>
<protein>
    <submittedName>
        <fullName evidence="2">Uncharacterized protein</fullName>
    </submittedName>
</protein>
<sequence length="161" mass="18541">MTGPDLNVIFKGAVASSVIFFSASTTAALHWFISLYVHKLVWQPHSDSFEVEMMSWLATYTPRTIKFADIQPPQTNRPYVTFKANGNFCFVDAEHCHNKALLAKLTPHKPAHESAFKNLLREGYGDRSPRFPQQEWRKLVQPNWFVLTLDWLVNIFFLPDG</sequence>
<organism evidence="2">
    <name type="scientific">Rhizophora mucronata</name>
    <name type="common">Asiatic mangrove</name>
    <dbReference type="NCBI Taxonomy" id="61149"/>
    <lineage>
        <taxon>Eukaryota</taxon>
        <taxon>Viridiplantae</taxon>
        <taxon>Streptophyta</taxon>
        <taxon>Embryophyta</taxon>
        <taxon>Tracheophyta</taxon>
        <taxon>Spermatophyta</taxon>
        <taxon>Magnoliopsida</taxon>
        <taxon>eudicotyledons</taxon>
        <taxon>Gunneridae</taxon>
        <taxon>Pentapetalae</taxon>
        <taxon>rosids</taxon>
        <taxon>fabids</taxon>
        <taxon>Malpighiales</taxon>
        <taxon>Rhizophoraceae</taxon>
        <taxon>Rhizophora</taxon>
    </lineage>
</organism>
<name>A0A2P2NHR4_RHIMU</name>
<dbReference type="PANTHER" id="PTHR13281:SF0">
    <property type="entry name" value="TRANSMEMBRANE PROTEIN 70, MITOCHONDRIAL"/>
    <property type="match status" value="1"/>
</dbReference>